<dbReference type="Gene3D" id="1.10.10.10">
    <property type="entry name" value="Winged helix-like DNA-binding domain superfamily/Winged helix DNA-binding domain"/>
    <property type="match status" value="1"/>
</dbReference>
<evidence type="ECO:0000313" key="7">
    <source>
        <dbReference type="Proteomes" id="UP001204445"/>
    </source>
</evidence>
<dbReference type="FunFam" id="1.10.10.10:FF:000001">
    <property type="entry name" value="LysR family transcriptional regulator"/>
    <property type="match status" value="1"/>
</dbReference>
<dbReference type="GO" id="GO:0003700">
    <property type="term" value="F:DNA-binding transcription factor activity"/>
    <property type="evidence" value="ECO:0007669"/>
    <property type="project" value="InterPro"/>
</dbReference>
<dbReference type="SUPFAM" id="SSF53850">
    <property type="entry name" value="Periplasmic binding protein-like II"/>
    <property type="match status" value="1"/>
</dbReference>
<dbReference type="InterPro" id="IPR036388">
    <property type="entry name" value="WH-like_DNA-bd_sf"/>
</dbReference>
<dbReference type="GO" id="GO:0000976">
    <property type="term" value="F:transcription cis-regulatory region binding"/>
    <property type="evidence" value="ECO:0007669"/>
    <property type="project" value="TreeGrafter"/>
</dbReference>
<dbReference type="AlphaFoldDB" id="A0AAE3HM20"/>
<dbReference type="Proteomes" id="UP001204445">
    <property type="component" value="Unassembled WGS sequence"/>
</dbReference>
<gene>
    <name evidence="6" type="ORF">J2T55_001643</name>
</gene>
<evidence type="ECO:0000256" key="2">
    <source>
        <dbReference type="ARBA" id="ARBA00023015"/>
    </source>
</evidence>
<dbReference type="PANTHER" id="PTHR30126:SF21">
    <property type="entry name" value="TRANSCRIPTIONAL REGULATOR-RELATED"/>
    <property type="match status" value="1"/>
</dbReference>
<evidence type="ECO:0000256" key="1">
    <source>
        <dbReference type="ARBA" id="ARBA00009437"/>
    </source>
</evidence>
<keyword evidence="3 6" id="KW-0238">DNA-binding</keyword>
<keyword evidence="4" id="KW-0804">Transcription</keyword>
<evidence type="ECO:0000256" key="3">
    <source>
        <dbReference type="ARBA" id="ARBA00023125"/>
    </source>
</evidence>
<dbReference type="EMBL" id="JANUCT010000010">
    <property type="protein sequence ID" value="MCS3903614.1"/>
    <property type="molecule type" value="Genomic_DNA"/>
</dbReference>
<comment type="similarity">
    <text evidence="1">Belongs to the LysR transcriptional regulatory family.</text>
</comment>
<dbReference type="RefSeq" id="WP_259055512.1">
    <property type="nucleotide sequence ID" value="NZ_JANUCT010000010.1"/>
</dbReference>
<dbReference type="PRINTS" id="PR00039">
    <property type="entry name" value="HTHLYSR"/>
</dbReference>
<sequence>MDVELLRTFIEVQQTRHFGRAAENLFITQSAVSARIRQLEDELGVRLFMRDRNNIQLTTAGQKLLRHAEAIIANWNRARLDVAVGDDSGQHITMAALPNLWAILIPDWLQWVQRQHGDVAISADALGPESILRRVLDRSLDFGLLFEPPRLPELTVTESCRFRLLLVSSQPQAPLEQALGLHYIYVDWGGDFAHQHAQLFPDAPAPGLRLGLGAAALELLASGAGAAYLAEPQVQPWVEAGRLFPVPQAPVIERQVYAVYRQDTDRREIIETLSDLSGRIDKLQKPPLPLP</sequence>
<comment type="caution">
    <text evidence="6">The sequence shown here is derived from an EMBL/GenBank/DDBJ whole genome shotgun (WGS) entry which is preliminary data.</text>
</comment>
<dbReference type="Pfam" id="PF00126">
    <property type="entry name" value="HTH_1"/>
    <property type="match status" value="1"/>
</dbReference>
<evidence type="ECO:0000256" key="4">
    <source>
        <dbReference type="ARBA" id="ARBA00023163"/>
    </source>
</evidence>
<dbReference type="Pfam" id="PF03466">
    <property type="entry name" value="LysR_substrate"/>
    <property type="match status" value="1"/>
</dbReference>
<dbReference type="SUPFAM" id="SSF46785">
    <property type="entry name" value="Winged helix' DNA-binding domain"/>
    <property type="match status" value="1"/>
</dbReference>
<feature type="domain" description="HTH lysR-type" evidence="5">
    <location>
        <begin position="1"/>
        <end position="58"/>
    </location>
</feature>
<dbReference type="Gene3D" id="3.40.190.10">
    <property type="entry name" value="Periplasmic binding protein-like II"/>
    <property type="match status" value="2"/>
</dbReference>
<reference evidence="6" key="1">
    <citation type="submission" date="2022-08" db="EMBL/GenBank/DDBJ databases">
        <title>Genomic Encyclopedia of Type Strains, Phase III (KMG-III): the genomes of soil and plant-associated and newly described type strains.</title>
        <authorList>
            <person name="Whitman W."/>
        </authorList>
    </citation>
    <scope>NUCLEOTIDE SEQUENCE</scope>
    <source>
        <strain evidence="6">HMT 1</strain>
    </source>
</reference>
<dbReference type="PANTHER" id="PTHR30126">
    <property type="entry name" value="HTH-TYPE TRANSCRIPTIONAL REGULATOR"/>
    <property type="match status" value="1"/>
</dbReference>
<dbReference type="PROSITE" id="PS50931">
    <property type="entry name" value="HTH_LYSR"/>
    <property type="match status" value="1"/>
</dbReference>
<dbReference type="InterPro" id="IPR000847">
    <property type="entry name" value="LysR_HTH_N"/>
</dbReference>
<dbReference type="InterPro" id="IPR005119">
    <property type="entry name" value="LysR_subst-bd"/>
</dbReference>
<protein>
    <submittedName>
        <fullName evidence="6">DNA-binding transcriptional LysR family regulator</fullName>
    </submittedName>
</protein>
<keyword evidence="2" id="KW-0805">Transcription regulation</keyword>
<evidence type="ECO:0000259" key="5">
    <source>
        <dbReference type="PROSITE" id="PS50931"/>
    </source>
</evidence>
<evidence type="ECO:0000313" key="6">
    <source>
        <dbReference type="EMBL" id="MCS3903614.1"/>
    </source>
</evidence>
<proteinExistence type="inferred from homology"/>
<accession>A0AAE3HM20</accession>
<organism evidence="6 7">
    <name type="scientific">Methylohalomonas lacus</name>
    <dbReference type="NCBI Taxonomy" id="398773"/>
    <lineage>
        <taxon>Bacteria</taxon>
        <taxon>Pseudomonadati</taxon>
        <taxon>Pseudomonadota</taxon>
        <taxon>Gammaproteobacteria</taxon>
        <taxon>Methylohalomonadales</taxon>
        <taxon>Methylohalomonadaceae</taxon>
        <taxon>Methylohalomonas</taxon>
    </lineage>
</organism>
<name>A0AAE3HM20_9GAMM</name>
<keyword evidence="7" id="KW-1185">Reference proteome</keyword>
<dbReference type="InterPro" id="IPR036390">
    <property type="entry name" value="WH_DNA-bd_sf"/>
</dbReference>